<dbReference type="GO" id="GO:0006402">
    <property type="term" value="P:mRNA catabolic process"/>
    <property type="evidence" value="ECO:0000318"/>
    <property type="project" value="GO_Central"/>
</dbReference>
<keyword evidence="4" id="KW-0002">3D-structure</keyword>
<evidence type="ECO:0000313" key="2">
    <source>
        <dbReference type="EMBL" id="EAY22518.1"/>
    </source>
</evidence>
<dbReference type="OrthoDB" id="309640at2759"/>
<dbReference type="GO" id="GO:0005739">
    <property type="term" value="C:mitochondrion"/>
    <property type="evidence" value="ECO:0000318"/>
    <property type="project" value="GO_Central"/>
</dbReference>
<dbReference type="InterPro" id="IPR006175">
    <property type="entry name" value="YjgF/YER057c/UK114"/>
</dbReference>
<comment type="similarity">
    <text evidence="1">Belongs to the RutC family.</text>
</comment>
<protein>
    <submittedName>
        <fullName evidence="2">Uncharacterized protein</fullName>
    </submittedName>
</protein>
<dbReference type="eggNOG" id="KOG2317">
    <property type="taxonomic scope" value="Eukaryota"/>
</dbReference>
<sequence>MSKVISTPDAPAAIGPYCQARLCDRTLYTSGIIGNDPHGGPNPETVEGQAELIMKSLDAMLKAAGYEKTDVVKCNCYLADIADFQKFNKIYADYFGDHKPCRCCIQAGKLPAGKLVELDAIAYK</sequence>
<reference evidence="2" key="1">
    <citation type="submission" date="2006-10" db="EMBL/GenBank/DDBJ databases">
        <authorList>
            <person name="Amadeo P."/>
            <person name="Zhao Q."/>
            <person name="Wortman J."/>
            <person name="Fraser-Liggett C."/>
            <person name="Carlton J."/>
        </authorList>
    </citation>
    <scope>NUCLEOTIDE SEQUENCE</scope>
    <source>
        <strain evidence="2">G3</strain>
    </source>
</reference>
<dbReference type="FunFam" id="3.30.1330.40:FF:000001">
    <property type="entry name" value="L-PSP family endoribonuclease"/>
    <property type="match status" value="1"/>
</dbReference>
<dbReference type="PANTHER" id="PTHR11803:SF39">
    <property type="entry name" value="2-IMINOBUTANOATE_2-IMINOPROPANOATE DEAMINASE"/>
    <property type="match status" value="1"/>
</dbReference>
<dbReference type="OMA" id="GSYFKEP"/>
<dbReference type="Gene3D" id="3.30.1330.40">
    <property type="entry name" value="RutC-like"/>
    <property type="match status" value="1"/>
</dbReference>
<dbReference type="PDB" id="7KGC">
    <property type="method" value="X-ray"/>
    <property type="resolution" value="1.95 A"/>
    <property type="chains" value="A/B/C/D=1-124"/>
</dbReference>
<dbReference type="FunCoup" id="A2DAL5">
    <property type="interactions" value="272"/>
</dbReference>
<name>A2DAL5_TRIV3</name>
<dbReference type="InParanoid" id="A2DAL5"/>
<feature type="disulfide bond" evidence="4">
    <location>
        <begin position="76"/>
        <end position="104"/>
    </location>
</feature>
<dbReference type="Proteomes" id="UP000001542">
    <property type="component" value="Unassembled WGS sequence"/>
</dbReference>
<dbReference type="RefSeq" id="XP_001583504.1">
    <property type="nucleotide sequence ID" value="XM_001583454.1"/>
</dbReference>
<evidence type="ECO:0007829" key="4">
    <source>
        <dbReference type="PDB" id="7KGC"/>
    </source>
</evidence>
<keyword evidence="3" id="KW-1185">Reference proteome</keyword>
<dbReference type="PANTHER" id="PTHR11803">
    <property type="entry name" value="2-IMINOBUTANOATE/2-IMINOPROPANOATE DEAMINASE RIDA"/>
    <property type="match status" value="1"/>
</dbReference>
<reference evidence="2" key="2">
    <citation type="journal article" date="2007" name="Science">
        <title>Draft genome sequence of the sexually transmitted pathogen Trichomonas vaginalis.</title>
        <authorList>
            <person name="Carlton J.M."/>
            <person name="Hirt R.P."/>
            <person name="Silva J.C."/>
            <person name="Delcher A.L."/>
            <person name="Schatz M."/>
            <person name="Zhao Q."/>
            <person name="Wortman J.R."/>
            <person name="Bidwell S.L."/>
            <person name="Alsmark U.C.M."/>
            <person name="Besteiro S."/>
            <person name="Sicheritz-Ponten T."/>
            <person name="Noel C.J."/>
            <person name="Dacks J.B."/>
            <person name="Foster P.G."/>
            <person name="Simillion C."/>
            <person name="Van de Peer Y."/>
            <person name="Miranda-Saavedra D."/>
            <person name="Barton G.J."/>
            <person name="Westrop G.D."/>
            <person name="Mueller S."/>
            <person name="Dessi D."/>
            <person name="Fiori P.L."/>
            <person name="Ren Q."/>
            <person name="Paulsen I."/>
            <person name="Zhang H."/>
            <person name="Bastida-Corcuera F.D."/>
            <person name="Simoes-Barbosa A."/>
            <person name="Brown M.T."/>
            <person name="Hayes R.D."/>
            <person name="Mukherjee M."/>
            <person name="Okumura C.Y."/>
            <person name="Schneider R."/>
            <person name="Smith A.J."/>
            <person name="Vanacova S."/>
            <person name="Villalvazo M."/>
            <person name="Haas B.J."/>
            <person name="Pertea M."/>
            <person name="Feldblyum T.V."/>
            <person name="Utterback T.R."/>
            <person name="Shu C.L."/>
            <person name="Osoegawa K."/>
            <person name="de Jong P.J."/>
            <person name="Hrdy I."/>
            <person name="Horvathova L."/>
            <person name="Zubacova Z."/>
            <person name="Dolezal P."/>
            <person name="Malik S.B."/>
            <person name="Logsdon J.M. Jr."/>
            <person name="Henze K."/>
            <person name="Gupta A."/>
            <person name="Wang C.C."/>
            <person name="Dunne R.L."/>
            <person name="Upcroft J.A."/>
            <person name="Upcroft P."/>
            <person name="White O."/>
            <person name="Salzberg S.L."/>
            <person name="Tang P."/>
            <person name="Chiu C.-H."/>
            <person name="Lee Y.-S."/>
            <person name="Embley T.M."/>
            <person name="Coombs G.H."/>
            <person name="Mottram J.C."/>
            <person name="Tachezy J."/>
            <person name="Fraser-Liggett C.M."/>
            <person name="Johnson P.J."/>
        </authorList>
    </citation>
    <scope>NUCLEOTIDE SEQUENCE [LARGE SCALE GENOMIC DNA]</scope>
    <source>
        <strain evidence="2">G3</strain>
    </source>
</reference>
<dbReference type="KEGG" id="tva:5468073"/>
<dbReference type="NCBIfam" id="TIGR00004">
    <property type="entry name" value="Rid family detoxifying hydrolase"/>
    <property type="match status" value="1"/>
</dbReference>
<dbReference type="AlphaFoldDB" id="A2DAL5"/>
<dbReference type="VEuPathDB" id="TrichDB:TVAG_035410"/>
<dbReference type="InterPro" id="IPR006056">
    <property type="entry name" value="RidA"/>
</dbReference>
<dbReference type="EMBL" id="DS113183">
    <property type="protein sequence ID" value="EAY22518.1"/>
    <property type="molecule type" value="Genomic_DNA"/>
</dbReference>
<dbReference type="GO" id="GO:0005829">
    <property type="term" value="C:cytosol"/>
    <property type="evidence" value="ECO:0000318"/>
    <property type="project" value="GO_Central"/>
</dbReference>
<dbReference type="STRING" id="5722.A2DAL5"/>
<evidence type="ECO:0000313" key="3">
    <source>
        <dbReference type="Proteomes" id="UP000001542"/>
    </source>
</evidence>
<evidence type="ECO:0000256" key="1">
    <source>
        <dbReference type="ARBA" id="ARBA00010552"/>
    </source>
</evidence>
<dbReference type="SUPFAM" id="SSF55298">
    <property type="entry name" value="YjgF-like"/>
    <property type="match status" value="1"/>
</dbReference>
<gene>
    <name evidence="2" type="ORF">TVAG_035410</name>
</gene>
<dbReference type="GO" id="GO:0019239">
    <property type="term" value="F:deaminase activity"/>
    <property type="evidence" value="ECO:0000318"/>
    <property type="project" value="GO_Central"/>
</dbReference>
<reference evidence="4" key="3">
    <citation type="journal article" date="2023" name="Pathogens">
        <title>A Putative New Role of Tv-PSP1 Recognizes IRE and ERE Hairpin Structures from &lt;i&gt;Trichomonas vaginalis&lt;/i&gt;.</title>
        <authorList>
            <person name="Millan-Pacheco C."/>
            <person name="Arreola R."/>
            <person name="Villalobos-Osnaya A."/>
            <person name="Garza-Ramos G."/>
            <person name="Serratos I.N."/>
            <person name="Diaz-Vilchis A."/>
            <person name="Rudino-Pinera E."/>
            <person name="Alvarez-Sanchez M.E."/>
        </authorList>
    </citation>
    <scope>X-RAY CRYSTALLOGRAPHY (1.95 ANGSTROMS)</scope>
    <scope>DISULFIDE BONDS</scope>
</reference>
<dbReference type="Pfam" id="PF01042">
    <property type="entry name" value="Ribonuc_L-PSP"/>
    <property type="match status" value="1"/>
</dbReference>
<accession>A2DAL5</accession>
<proteinExistence type="evidence at protein level"/>
<dbReference type="InterPro" id="IPR035959">
    <property type="entry name" value="RutC-like_sf"/>
</dbReference>
<dbReference type="CDD" id="cd00448">
    <property type="entry name" value="YjgF_YER057c_UK114_family"/>
    <property type="match status" value="1"/>
</dbReference>
<dbReference type="SMR" id="A2DAL5"/>
<dbReference type="VEuPathDB" id="TrichDB:TVAGG3_0811610"/>
<organism evidence="2 3">
    <name type="scientific">Trichomonas vaginalis (strain ATCC PRA-98 / G3)</name>
    <dbReference type="NCBI Taxonomy" id="412133"/>
    <lineage>
        <taxon>Eukaryota</taxon>
        <taxon>Metamonada</taxon>
        <taxon>Parabasalia</taxon>
        <taxon>Trichomonadida</taxon>
        <taxon>Trichomonadidae</taxon>
        <taxon>Trichomonas</taxon>
    </lineage>
</organism>
<dbReference type="GO" id="GO:0017148">
    <property type="term" value="P:negative regulation of translation"/>
    <property type="evidence" value="ECO:0000318"/>
    <property type="project" value="GO_Central"/>
</dbReference>